<feature type="transmembrane region" description="Helical" evidence="1">
    <location>
        <begin position="50"/>
        <end position="72"/>
    </location>
</feature>
<proteinExistence type="predicted"/>
<evidence type="ECO:0008006" key="4">
    <source>
        <dbReference type="Google" id="ProtNLM"/>
    </source>
</evidence>
<keyword evidence="1" id="KW-1133">Transmembrane helix</keyword>
<feature type="transmembrane region" description="Helical" evidence="1">
    <location>
        <begin position="125"/>
        <end position="158"/>
    </location>
</feature>
<sequence>MIHFVRVLVYFFLFIFSAVLMSLCAVRLHYTLHLSPRDPLNGGVRFYDHIVIELLFTSIITMFWSMFIARTIHGRHEHRRMNSFTAELVGLFILFLLWLIGAAVATHTSNPPDVDVKWGNLSSCWAYSACRILTALLAFTWLGWLLVLALLVMSLLFAIANKAFHDPMHGRWDRRATHYGDTSINMRNIVR</sequence>
<comment type="caution">
    <text evidence="2">The sequence shown here is derived from an EMBL/GenBank/DDBJ whole genome shotgun (WGS) entry which is preliminary data.</text>
</comment>
<dbReference type="GeneID" id="64605207"/>
<dbReference type="RefSeq" id="XP_041157411.1">
    <property type="nucleotide sequence ID" value="XM_041311443.1"/>
</dbReference>
<evidence type="ECO:0000256" key="1">
    <source>
        <dbReference type="SAM" id="Phobius"/>
    </source>
</evidence>
<gene>
    <name evidence="2" type="ORF">HD556DRAFT_729037</name>
</gene>
<protein>
    <recommendedName>
        <fullName evidence="4">MARVEL domain-containing protein</fullName>
    </recommendedName>
</protein>
<evidence type="ECO:0000313" key="3">
    <source>
        <dbReference type="Proteomes" id="UP000719766"/>
    </source>
</evidence>
<name>A0A9P7AK33_9AGAM</name>
<dbReference type="Proteomes" id="UP000719766">
    <property type="component" value="Unassembled WGS sequence"/>
</dbReference>
<organism evidence="2 3">
    <name type="scientific">Suillus plorans</name>
    <dbReference type="NCBI Taxonomy" id="116603"/>
    <lineage>
        <taxon>Eukaryota</taxon>
        <taxon>Fungi</taxon>
        <taxon>Dikarya</taxon>
        <taxon>Basidiomycota</taxon>
        <taxon>Agaricomycotina</taxon>
        <taxon>Agaricomycetes</taxon>
        <taxon>Agaricomycetidae</taxon>
        <taxon>Boletales</taxon>
        <taxon>Suillineae</taxon>
        <taxon>Suillaceae</taxon>
        <taxon>Suillus</taxon>
    </lineage>
</organism>
<accession>A0A9P7AK33</accession>
<feature type="transmembrane region" description="Helical" evidence="1">
    <location>
        <begin position="84"/>
        <end position="105"/>
    </location>
</feature>
<keyword evidence="3" id="KW-1185">Reference proteome</keyword>
<feature type="transmembrane region" description="Helical" evidence="1">
    <location>
        <begin position="7"/>
        <end position="30"/>
    </location>
</feature>
<reference evidence="2" key="1">
    <citation type="journal article" date="2020" name="New Phytol.">
        <title>Comparative genomics reveals dynamic genome evolution in host specialist ectomycorrhizal fungi.</title>
        <authorList>
            <person name="Lofgren L.A."/>
            <person name="Nguyen N.H."/>
            <person name="Vilgalys R."/>
            <person name="Ruytinx J."/>
            <person name="Liao H.L."/>
            <person name="Branco S."/>
            <person name="Kuo A."/>
            <person name="LaButti K."/>
            <person name="Lipzen A."/>
            <person name="Andreopoulos W."/>
            <person name="Pangilinan J."/>
            <person name="Riley R."/>
            <person name="Hundley H."/>
            <person name="Na H."/>
            <person name="Barry K."/>
            <person name="Grigoriev I.V."/>
            <person name="Stajich J.E."/>
            <person name="Kennedy P.G."/>
        </authorList>
    </citation>
    <scope>NUCLEOTIDE SEQUENCE</scope>
    <source>
        <strain evidence="2">S12</strain>
    </source>
</reference>
<evidence type="ECO:0000313" key="2">
    <source>
        <dbReference type="EMBL" id="KAG1790443.1"/>
    </source>
</evidence>
<dbReference type="AlphaFoldDB" id="A0A9P7AK33"/>
<dbReference type="OrthoDB" id="2501127at2759"/>
<keyword evidence="1" id="KW-0812">Transmembrane</keyword>
<keyword evidence="1" id="KW-0472">Membrane</keyword>
<dbReference type="EMBL" id="JABBWE010000050">
    <property type="protein sequence ID" value="KAG1790443.1"/>
    <property type="molecule type" value="Genomic_DNA"/>
</dbReference>